<protein>
    <submittedName>
        <fullName evidence="2">Uncharacterized protein</fullName>
    </submittedName>
</protein>
<dbReference type="EMBL" id="AZMM01012841">
    <property type="protein sequence ID" value="ETJ32712.1"/>
    <property type="molecule type" value="Genomic_DNA"/>
</dbReference>
<feature type="region of interest" description="Disordered" evidence="1">
    <location>
        <begin position="40"/>
        <end position="67"/>
    </location>
</feature>
<evidence type="ECO:0000256" key="1">
    <source>
        <dbReference type="SAM" id="MobiDB-lite"/>
    </source>
</evidence>
<proteinExistence type="predicted"/>
<sequence length="67" mass="7437">DDYQLAREPLKLEAILARARRGGPGSGLWKLSRCAHAHLPRRAPAASKDEERSVAQARGGRRVNQHQ</sequence>
<evidence type="ECO:0000313" key="2">
    <source>
        <dbReference type="EMBL" id="ETJ32712.1"/>
    </source>
</evidence>
<accession>W1XR42</accession>
<organism evidence="2">
    <name type="scientific">human gut metagenome</name>
    <dbReference type="NCBI Taxonomy" id="408170"/>
    <lineage>
        <taxon>unclassified sequences</taxon>
        <taxon>metagenomes</taxon>
        <taxon>organismal metagenomes</taxon>
    </lineage>
</organism>
<comment type="caution">
    <text evidence="2">The sequence shown here is derived from an EMBL/GenBank/DDBJ whole genome shotgun (WGS) entry which is preliminary data.</text>
</comment>
<dbReference type="AlphaFoldDB" id="W1XR42"/>
<reference evidence="2" key="1">
    <citation type="submission" date="2013-12" db="EMBL/GenBank/DDBJ databases">
        <title>A Varibaculum cambriense genome reconstructed from a premature infant gut community with otherwise low bacterial novelty that shifts toward anaerobic metabolism during the third week of life.</title>
        <authorList>
            <person name="Brown C.T."/>
            <person name="Sharon I."/>
            <person name="Thomas B.C."/>
            <person name="Castelle C.J."/>
            <person name="Morowitz M.J."/>
            <person name="Banfield J.F."/>
        </authorList>
    </citation>
    <scope>NUCLEOTIDE SEQUENCE</scope>
</reference>
<feature type="non-terminal residue" evidence="2">
    <location>
        <position position="67"/>
    </location>
</feature>
<gene>
    <name evidence="2" type="ORF">Q604_UNBC12841G0001</name>
</gene>
<feature type="non-terminal residue" evidence="2">
    <location>
        <position position="1"/>
    </location>
</feature>
<name>W1XR42_9ZZZZ</name>